<organism evidence="8 9">
    <name type="scientific">Acidisoma cellulosilyticum</name>
    <dbReference type="NCBI Taxonomy" id="2802395"/>
    <lineage>
        <taxon>Bacteria</taxon>
        <taxon>Pseudomonadati</taxon>
        <taxon>Pseudomonadota</taxon>
        <taxon>Alphaproteobacteria</taxon>
        <taxon>Acetobacterales</taxon>
        <taxon>Acidocellaceae</taxon>
        <taxon>Acidisoma</taxon>
    </lineage>
</organism>
<accession>A0A963Z677</accession>
<dbReference type="Pfam" id="PF01497">
    <property type="entry name" value="Peripla_BP_2"/>
    <property type="match status" value="1"/>
</dbReference>
<evidence type="ECO:0000256" key="1">
    <source>
        <dbReference type="ARBA" id="ARBA00004196"/>
    </source>
</evidence>
<evidence type="ECO:0000313" key="9">
    <source>
        <dbReference type="Proteomes" id="UP000721844"/>
    </source>
</evidence>
<dbReference type="PANTHER" id="PTHR30532">
    <property type="entry name" value="IRON III DICITRATE-BINDING PERIPLASMIC PROTEIN"/>
    <property type="match status" value="1"/>
</dbReference>
<comment type="similarity">
    <text evidence="2">Belongs to the bacterial solute-binding protein 8 family.</text>
</comment>
<dbReference type="GO" id="GO:1901678">
    <property type="term" value="P:iron coordination entity transport"/>
    <property type="evidence" value="ECO:0007669"/>
    <property type="project" value="UniProtKB-ARBA"/>
</dbReference>
<keyword evidence="4" id="KW-0406">Ion transport</keyword>
<reference evidence="8 9" key="1">
    <citation type="journal article" date="2021" name="Microorganisms">
        <title>Acidisoma silvae sp. nov. and Acidisomacellulosilytica sp. nov., Two Acidophilic Bacteria Isolated from Decaying Wood, Hydrolyzing Cellulose and Producing Poly-3-hydroxybutyrate.</title>
        <authorList>
            <person name="Mieszkin S."/>
            <person name="Pouder E."/>
            <person name="Uroz S."/>
            <person name="Simon-Colin C."/>
            <person name="Alain K."/>
        </authorList>
    </citation>
    <scope>NUCLEOTIDE SEQUENCE [LARGE SCALE GENOMIC DNA]</scope>
    <source>
        <strain evidence="8 9">HW T5.17</strain>
    </source>
</reference>
<dbReference type="AlphaFoldDB" id="A0A963Z677"/>
<evidence type="ECO:0000256" key="3">
    <source>
        <dbReference type="ARBA" id="ARBA00022448"/>
    </source>
</evidence>
<evidence type="ECO:0000313" key="8">
    <source>
        <dbReference type="EMBL" id="MCB8883597.1"/>
    </source>
</evidence>
<keyword evidence="9" id="KW-1185">Reference proteome</keyword>
<dbReference type="PROSITE" id="PS50983">
    <property type="entry name" value="FE_B12_PBP"/>
    <property type="match status" value="1"/>
</dbReference>
<sequence length="306" mass="32377">MRAIGGRQRGRAGQVTRRDCLAVAAVWTVSGVCASAAQAAVPHRLAVLDWGLAATVLSLGVTPIAVPAIAFYDRNLVDPVMPPGVVDVGLLFTPNFELLFELAPDLILIPPGLVSARSALARTGPVAVFNLNPFGGEPYTQARAETIRLAGALGRASSATALLAQTEVRIDQAKASLHGYDRRPVYVINMLDGQHIRIFGKHTLYQDVLDLMGVRNAWSRPSTFLPVGIEALTEVPDARIVIVASVGDMTTPAQLAASPFWSALPSVRAGRVHRIGSVFPMGGVPSAARFATLLSAALLQRETAHA</sequence>
<dbReference type="PANTHER" id="PTHR30532:SF1">
    <property type="entry name" value="IRON(3+)-HYDROXAMATE-BINDING PROTEIN FHUD"/>
    <property type="match status" value="1"/>
</dbReference>
<keyword evidence="6" id="KW-0812">Transmembrane</keyword>
<evidence type="ECO:0000256" key="4">
    <source>
        <dbReference type="ARBA" id="ARBA00022496"/>
    </source>
</evidence>
<keyword evidence="4" id="KW-0408">Iron</keyword>
<evidence type="ECO:0000256" key="5">
    <source>
        <dbReference type="ARBA" id="ARBA00022729"/>
    </source>
</evidence>
<dbReference type="GO" id="GO:0030288">
    <property type="term" value="C:outer membrane-bounded periplasmic space"/>
    <property type="evidence" value="ECO:0007669"/>
    <property type="project" value="TreeGrafter"/>
</dbReference>
<proteinExistence type="inferred from homology"/>
<dbReference type="EMBL" id="JAESVA010000014">
    <property type="protein sequence ID" value="MCB8883597.1"/>
    <property type="molecule type" value="Genomic_DNA"/>
</dbReference>
<name>A0A963Z677_9PROT</name>
<keyword evidence="4" id="KW-0410">Iron transport</keyword>
<protein>
    <submittedName>
        <fullName evidence="8">ABC transporter substrate-binding protein</fullName>
    </submittedName>
</protein>
<dbReference type="CDD" id="cd01146">
    <property type="entry name" value="FhuD"/>
    <property type="match status" value="1"/>
</dbReference>
<evidence type="ECO:0000256" key="2">
    <source>
        <dbReference type="ARBA" id="ARBA00008814"/>
    </source>
</evidence>
<dbReference type="PRINTS" id="PR01715">
    <property type="entry name" value="FERRIBNDNGPP"/>
</dbReference>
<dbReference type="SUPFAM" id="SSF53807">
    <property type="entry name" value="Helical backbone' metal receptor"/>
    <property type="match status" value="1"/>
</dbReference>
<comment type="subcellular location">
    <subcellularLocation>
        <location evidence="1">Cell envelope</location>
    </subcellularLocation>
</comment>
<keyword evidence="3" id="KW-0813">Transport</keyword>
<feature type="transmembrane region" description="Helical" evidence="6">
    <location>
        <begin position="21"/>
        <end position="41"/>
    </location>
</feature>
<evidence type="ECO:0000256" key="6">
    <source>
        <dbReference type="SAM" id="Phobius"/>
    </source>
</evidence>
<keyword evidence="6" id="KW-1133">Transmembrane helix</keyword>
<dbReference type="InterPro" id="IPR051313">
    <property type="entry name" value="Bact_iron-sidero_bind"/>
</dbReference>
<comment type="caution">
    <text evidence="8">The sequence shown here is derived from an EMBL/GenBank/DDBJ whole genome shotgun (WGS) entry which is preliminary data.</text>
</comment>
<dbReference type="Gene3D" id="3.40.50.1980">
    <property type="entry name" value="Nitrogenase molybdenum iron protein domain"/>
    <property type="match status" value="2"/>
</dbReference>
<dbReference type="InterPro" id="IPR002491">
    <property type="entry name" value="ABC_transptr_periplasmic_BD"/>
</dbReference>
<feature type="transmembrane region" description="Helical" evidence="6">
    <location>
        <begin position="47"/>
        <end position="72"/>
    </location>
</feature>
<keyword evidence="6" id="KW-0472">Membrane</keyword>
<gene>
    <name evidence="8" type="ORF">ACELLULO517_25335</name>
</gene>
<keyword evidence="5" id="KW-0732">Signal</keyword>
<dbReference type="RefSeq" id="WP_227310254.1">
    <property type="nucleotide sequence ID" value="NZ_JAESVA010000014.1"/>
</dbReference>
<evidence type="ECO:0000259" key="7">
    <source>
        <dbReference type="PROSITE" id="PS50983"/>
    </source>
</evidence>
<feature type="domain" description="Fe/B12 periplasmic-binding" evidence="7">
    <location>
        <begin position="44"/>
        <end position="302"/>
    </location>
</feature>
<dbReference type="Proteomes" id="UP000721844">
    <property type="component" value="Unassembled WGS sequence"/>
</dbReference>